<feature type="transmembrane region" description="Helical" evidence="1">
    <location>
        <begin position="5"/>
        <end position="21"/>
    </location>
</feature>
<accession>K8EGU5</accession>
<keyword evidence="1" id="KW-1133">Transmembrane helix</keyword>
<reference evidence="3" key="1">
    <citation type="journal article" date="2013" name="Genome Announc.">
        <title>Complete Chromosome Sequence of Carnobacterium maltaromaticum LMA 28.</title>
        <authorList>
            <person name="Cailliez-Grimal C."/>
            <person name="Chaillou S."/>
            <person name="Anba-Mondoloni J."/>
            <person name="Loux V."/>
            <person name="Afzal M.I."/>
            <person name="Rahman A."/>
            <person name="Kergourlay G."/>
            <person name="Champomier-Verges M.C."/>
            <person name="Zagorec M."/>
            <person name="Dalgaard P."/>
            <person name="Leisner J.J."/>
            <person name="Prevost H."/>
            <person name="Revol-Junelles A.M."/>
            <person name="Borges F."/>
        </authorList>
    </citation>
    <scope>NUCLEOTIDE SEQUENCE</scope>
    <source>
        <strain evidence="3">LMA28</strain>
    </source>
</reference>
<dbReference type="Proteomes" id="UP000000212">
    <property type="component" value="Chromosome"/>
</dbReference>
<name>K8EGU5_CARML</name>
<dbReference type="KEGG" id="cml:BN424_1627"/>
<evidence type="ECO:0000313" key="3">
    <source>
        <dbReference type="Proteomes" id="UP000000212"/>
    </source>
</evidence>
<dbReference type="EMBL" id="HE999757">
    <property type="protein sequence ID" value="CCO11068.2"/>
    <property type="molecule type" value="Genomic_DNA"/>
</dbReference>
<evidence type="ECO:0000313" key="2">
    <source>
        <dbReference type="EMBL" id="CCO11068.2"/>
    </source>
</evidence>
<evidence type="ECO:0000256" key="1">
    <source>
        <dbReference type="SAM" id="Phobius"/>
    </source>
</evidence>
<protein>
    <submittedName>
        <fullName evidence="2">LPXTG-motif cell wall anchor domain protein</fullName>
    </submittedName>
</protein>
<dbReference type="STRING" id="1234679.BN424_1627"/>
<dbReference type="HOGENOM" id="CLU_1802597_0_0_9"/>
<feature type="transmembrane region" description="Helical" evidence="1">
    <location>
        <begin position="84"/>
        <end position="102"/>
    </location>
</feature>
<gene>
    <name evidence="2" type="ORF">BN424_1627</name>
</gene>
<sequence length="143" mass="16883">MKVKIFLSIIFVVFMGSFILYEEVFAMDDNTSQAGISFSENENTDNNDSIKGGQTENKKVSSLEYGTKKENIYLPSTGQFQKKYGLISFAFLVSALGLFLLNKKEYRNKFNMNGENYEKINENEYCWIRFDNDYWYWKYSFRC</sequence>
<keyword evidence="3" id="KW-1185">Reference proteome</keyword>
<proteinExistence type="predicted"/>
<dbReference type="AlphaFoldDB" id="K8EGU5"/>
<dbReference type="NCBIfam" id="TIGR01167">
    <property type="entry name" value="LPXTG_anchor"/>
    <property type="match status" value="1"/>
</dbReference>
<keyword evidence="1" id="KW-0812">Transmembrane</keyword>
<organism evidence="2 3">
    <name type="scientific">Carnobacterium maltaromaticum LMA28</name>
    <dbReference type="NCBI Taxonomy" id="1234679"/>
    <lineage>
        <taxon>Bacteria</taxon>
        <taxon>Bacillati</taxon>
        <taxon>Bacillota</taxon>
        <taxon>Bacilli</taxon>
        <taxon>Lactobacillales</taxon>
        <taxon>Carnobacteriaceae</taxon>
        <taxon>Carnobacterium</taxon>
    </lineage>
</organism>
<dbReference type="RefSeq" id="WP_015076323.1">
    <property type="nucleotide sequence ID" value="NC_019425.2"/>
</dbReference>
<keyword evidence="1" id="KW-0472">Membrane</keyword>